<protein>
    <submittedName>
        <fullName evidence="1">Uncharacterized protein</fullName>
    </submittedName>
</protein>
<sequence length="412" mass="45629">MGIELNSKNDYTNSLRMSSKCFQRLLSLVGPKQDTVMRASVPVQEILIATLRFLEMEHYLETKLQSQVYTWQWEISCGHRDDIFHHPATTSHSQLLNSDRHISTPYSHVLYHICSSESESARALIRANLCFLSSSADSSEGSKVALLGGDWAAPRQLTGQSILGEQCQHGRHTRLVTITVLPQLGVVLDAESSCGKEKPPPVHPTEIRTSIFPSSAVELNTTSALANYATEAVFFALDSFSSSLDEPSSESKLLIFFSLVDAVLFLVSGLFGFIPCVSSSSESEGLISTVCRGQGILVVTKLLTNTWRLSSHPVLRLVVCSHLFLFSDQLVCFYKAIAQFSIRIRGDSSPDNSKSFLLKFSFKIDFCFLVTLFGESSLPSELSILDRLSSEIFPLESLESDPEEYSIADYLV</sequence>
<gene>
    <name evidence="1" type="ORF">TSIB3V08_LOCUS8517</name>
</gene>
<accession>A0A7R9G364</accession>
<organism evidence="1">
    <name type="scientific">Timema shepardi</name>
    <name type="common">Walking stick</name>
    <dbReference type="NCBI Taxonomy" id="629360"/>
    <lineage>
        <taxon>Eukaryota</taxon>
        <taxon>Metazoa</taxon>
        <taxon>Ecdysozoa</taxon>
        <taxon>Arthropoda</taxon>
        <taxon>Hexapoda</taxon>
        <taxon>Insecta</taxon>
        <taxon>Pterygota</taxon>
        <taxon>Neoptera</taxon>
        <taxon>Polyneoptera</taxon>
        <taxon>Phasmatodea</taxon>
        <taxon>Timematodea</taxon>
        <taxon>Timematoidea</taxon>
        <taxon>Timematidae</taxon>
        <taxon>Timema</taxon>
    </lineage>
</organism>
<evidence type="ECO:0000313" key="1">
    <source>
        <dbReference type="EMBL" id="CAD7264467.1"/>
    </source>
</evidence>
<dbReference type="EMBL" id="OC004435">
    <property type="protein sequence ID" value="CAD7264467.1"/>
    <property type="molecule type" value="Genomic_DNA"/>
</dbReference>
<reference evidence="1" key="1">
    <citation type="submission" date="2020-11" db="EMBL/GenBank/DDBJ databases">
        <authorList>
            <person name="Tran Van P."/>
        </authorList>
    </citation>
    <scope>NUCLEOTIDE SEQUENCE</scope>
</reference>
<name>A0A7R9G364_TIMSH</name>
<proteinExistence type="predicted"/>
<dbReference type="AlphaFoldDB" id="A0A7R9G364"/>